<dbReference type="OMA" id="CTETHRG"/>
<dbReference type="FunFam" id="3.30.70.340:FF:000001">
    <property type="entry name" value="Carboxypeptidase A5"/>
    <property type="match status" value="1"/>
</dbReference>
<evidence type="ECO:0000313" key="14">
    <source>
        <dbReference type="EMBL" id="GCC30090.1"/>
    </source>
</evidence>
<dbReference type="GO" id="GO:0004181">
    <property type="term" value="F:metallocarboxypeptidase activity"/>
    <property type="evidence" value="ECO:0007669"/>
    <property type="project" value="InterPro"/>
</dbReference>
<evidence type="ECO:0000256" key="6">
    <source>
        <dbReference type="ARBA" id="ARBA00022729"/>
    </source>
</evidence>
<dbReference type="AlphaFoldDB" id="A0A401SIC0"/>
<dbReference type="InterPro" id="IPR057246">
    <property type="entry name" value="CARBOXYPEPT_ZN_1"/>
</dbReference>
<keyword evidence="10" id="KW-1015">Disulfide bond</keyword>
<comment type="caution">
    <text evidence="14">The sequence shown here is derived from an EMBL/GenBank/DDBJ whole genome shotgun (WGS) entry which is preliminary data.</text>
</comment>
<dbReference type="GO" id="GO:0005615">
    <property type="term" value="C:extracellular space"/>
    <property type="evidence" value="ECO:0007669"/>
    <property type="project" value="TreeGrafter"/>
</dbReference>
<evidence type="ECO:0000256" key="8">
    <source>
        <dbReference type="ARBA" id="ARBA00022833"/>
    </source>
</evidence>
<dbReference type="FunFam" id="3.40.630.10:FF:000001">
    <property type="entry name" value="Carboxypeptidase B"/>
    <property type="match status" value="1"/>
</dbReference>
<dbReference type="SUPFAM" id="SSF53187">
    <property type="entry name" value="Zn-dependent exopeptidases"/>
    <property type="match status" value="1"/>
</dbReference>
<evidence type="ECO:0000256" key="2">
    <source>
        <dbReference type="ARBA" id="ARBA00005988"/>
    </source>
</evidence>
<comment type="similarity">
    <text evidence="2 11">Belongs to the peptidase M14 family.</text>
</comment>
<keyword evidence="15" id="KW-1185">Reference proteome</keyword>
<dbReference type="Gene3D" id="3.40.630.10">
    <property type="entry name" value="Zn peptidases"/>
    <property type="match status" value="1"/>
</dbReference>
<reference evidence="14 15" key="1">
    <citation type="journal article" date="2018" name="Nat. Ecol. Evol.">
        <title>Shark genomes provide insights into elasmobranch evolution and the origin of vertebrates.</title>
        <authorList>
            <person name="Hara Y"/>
            <person name="Yamaguchi K"/>
            <person name="Onimaru K"/>
            <person name="Kadota M"/>
            <person name="Koyanagi M"/>
            <person name="Keeley SD"/>
            <person name="Tatsumi K"/>
            <person name="Tanaka K"/>
            <person name="Motone F"/>
            <person name="Kageyama Y"/>
            <person name="Nozu R"/>
            <person name="Adachi N"/>
            <person name="Nishimura O"/>
            <person name="Nakagawa R"/>
            <person name="Tanegashima C"/>
            <person name="Kiyatake I"/>
            <person name="Matsumoto R"/>
            <person name="Murakumo K"/>
            <person name="Nishida K"/>
            <person name="Terakita A"/>
            <person name="Kuratani S"/>
            <person name="Sato K"/>
            <person name="Hyodo S Kuraku.S."/>
        </authorList>
    </citation>
    <scope>NUCLEOTIDE SEQUENCE [LARGE SCALE GENOMIC DNA]</scope>
</reference>
<keyword evidence="4" id="KW-0645">Protease</keyword>
<evidence type="ECO:0000256" key="1">
    <source>
        <dbReference type="ARBA" id="ARBA00001947"/>
    </source>
</evidence>
<evidence type="ECO:0000256" key="4">
    <source>
        <dbReference type="ARBA" id="ARBA00022670"/>
    </source>
</evidence>
<dbReference type="Gene3D" id="3.30.70.340">
    <property type="entry name" value="Metallocarboxypeptidase-like"/>
    <property type="match status" value="1"/>
</dbReference>
<evidence type="ECO:0000256" key="5">
    <source>
        <dbReference type="ARBA" id="ARBA00022723"/>
    </source>
</evidence>
<evidence type="ECO:0000256" key="12">
    <source>
        <dbReference type="SAM" id="SignalP"/>
    </source>
</evidence>
<evidence type="ECO:0000256" key="7">
    <source>
        <dbReference type="ARBA" id="ARBA00022801"/>
    </source>
</evidence>
<keyword evidence="5" id="KW-0479">Metal-binding</keyword>
<comment type="cofactor">
    <cofactor evidence="1">
        <name>Zn(2+)</name>
        <dbReference type="ChEBI" id="CHEBI:29105"/>
    </cofactor>
</comment>
<dbReference type="SUPFAM" id="SSF54897">
    <property type="entry name" value="Protease propeptides/inhibitors"/>
    <property type="match status" value="1"/>
</dbReference>
<keyword evidence="7" id="KW-0378">Hydrolase</keyword>
<proteinExistence type="inferred from homology"/>
<keyword evidence="8" id="KW-0862">Zinc</keyword>
<evidence type="ECO:0000256" key="3">
    <source>
        <dbReference type="ARBA" id="ARBA00022645"/>
    </source>
</evidence>
<dbReference type="OrthoDB" id="3626597at2759"/>
<dbReference type="Pfam" id="PF02244">
    <property type="entry name" value="Propep_M14"/>
    <property type="match status" value="1"/>
</dbReference>
<evidence type="ECO:0000259" key="13">
    <source>
        <dbReference type="PROSITE" id="PS52035"/>
    </source>
</evidence>
<dbReference type="EMBL" id="BEZZ01000283">
    <property type="protein sequence ID" value="GCC30090.1"/>
    <property type="molecule type" value="Genomic_DNA"/>
</dbReference>
<keyword evidence="6 12" id="KW-0732">Signal</keyword>
<feature type="active site" description="Proton donor/acceptor" evidence="11">
    <location>
        <position position="384"/>
    </location>
</feature>
<dbReference type="GO" id="GO:0008270">
    <property type="term" value="F:zinc ion binding"/>
    <property type="evidence" value="ECO:0007669"/>
    <property type="project" value="InterPro"/>
</dbReference>
<accession>A0A401SIC0</accession>
<dbReference type="PRINTS" id="PR00765">
    <property type="entry name" value="CRBOXYPTASEA"/>
</dbReference>
<dbReference type="Pfam" id="PF00246">
    <property type="entry name" value="Peptidase_M14"/>
    <property type="match status" value="1"/>
</dbReference>
<feature type="domain" description="Peptidase M14" evidence="13">
    <location>
        <begin position="126"/>
        <end position="418"/>
    </location>
</feature>
<dbReference type="Proteomes" id="UP000287033">
    <property type="component" value="Unassembled WGS sequence"/>
</dbReference>
<protein>
    <recommendedName>
        <fullName evidence="13">Peptidase M14 domain-containing protein</fullName>
    </recommendedName>
</protein>
<dbReference type="InterPro" id="IPR003146">
    <property type="entry name" value="M14A_act_pep"/>
</dbReference>
<keyword evidence="9" id="KW-0482">Metalloprotease</keyword>
<gene>
    <name evidence="14" type="ORF">chiPu_0008534</name>
</gene>
<dbReference type="PROSITE" id="PS52035">
    <property type="entry name" value="PEPTIDASE_M14"/>
    <property type="match status" value="1"/>
</dbReference>
<evidence type="ECO:0000313" key="15">
    <source>
        <dbReference type="Proteomes" id="UP000287033"/>
    </source>
</evidence>
<dbReference type="InterPro" id="IPR036990">
    <property type="entry name" value="M14A-like_propep"/>
</dbReference>
<sequence length="423" mass="47754">MVEKMRGLWLFHSIVLVVAHSRVTFVGDQVLRFRVISQEQLAMVKSLAELDNLKLDFWKEPVSISLPIELRVPRKHVHTVKSFLESNGITYSVMIKNLQPLVDEQHMSMLGSDLGQNGTDSFNYGDYHKLKEIFTWLKDLAAENPQLVRRIKIGRSSQGRALHVLKFSTGRNRPAIWIDSGIHGRERVAPAVAIWIAKKITTDYGIDPSITSLLNKMDIFMEIMANPDGYVYSWTTNPMWRKTMSKGPGTHCFGVDANRNFDANFGGNGSSKAPCAESYCGPHAHSEPEVKAIVNFIKNHGNFMVFITLHSYFQRLLYPYGHTHMPPENFEELATLASEAIEALTSLYGTQYTHGSIVQVIGESSGNSIDWSYDQGIKYAYAFELRDEGQYGFKLPPNQIVPTAEETWLAIKKIMEHASNVLP</sequence>
<organism evidence="14 15">
    <name type="scientific">Chiloscyllium punctatum</name>
    <name type="common">Brownbanded bambooshark</name>
    <name type="synonym">Hemiscyllium punctatum</name>
    <dbReference type="NCBI Taxonomy" id="137246"/>
    <lineage>
        <taxon>Eukaryota</taxon>
        <taxon>Metazoa</taxon>
        <taxon>Chordata</taxon>
        <taxon>Craniata</taxon>
        <taxon>Vertebrata</taxon>
        <taxon>Chondrichthyes</taxon>
        <taxon>Elasmobranchii</taxon>
        <taxon>Galeomorphii</taxon>
        <taxon>Galeoidea</taxon>
        <taxon>Orectolobiformes</taxon>
        <taxon>Hemiscylliidae</taxon>
        <taxon>Chiloscyllium</taxon>
    </lineage>
</organism>
<feature type="signal peptide" evidence="12">
    <location>
        <begin position="1"/>
        <end position="19"/>
    </location>
</feature>
<evidence type="ECO:0000256" key="11">
    <source>
        <dbReference type="PROSITE-ProRule" id="PRU01379"/>
    </source>
</evidence>
<dbReference type="InterPro" id="IPR000834">
    <property type="entry name" value="Peptidase_M14"/>
</dbReference>
<evidence type="ECO:0000256" key="9">
    <source>
        <dbReference type="ARBA" id="ARBA00023049"/>
    </source>
</evidence>
<dbReference type="SMART" id="SM00631">
    <property type="entry name" value="Zn_pept"/>
    <property type="match status" value="1"/>
</dbReference>
<keyword evidence="3" id="KW-0121">Carboxypeptidase</keyword>
<evidence type="ECO:0000256" key="10">
    <source>
        <dbReference type="ARBA" id="ARBA00023157"/>
    </source>
</evidence>
<dbReference type="GO" id="GO:0006508">
    <property type="term" value="P:proteolysis"/>
    <property type="evidence" value="ECO:0007669"/>
    <property type="project" value="UniProtKB-KW"/>
</dbReference>
<feature type="chain" id="PRO_5019349152" description="Peptidase M14 domain-containing protein" evidence="12">
    <location>
        <begin position="20"/>
        <end position="423"/>
    </location>
</feature>
<dbReference type="PROSITE" id="PS00132">
    <property type="entry name" value="CARBOXYPEPT_ZN_1"/>
    <property type="match status" value="1"/>
</dbReference>
<dbReference type="STRING" id="137246.A0A401SIC0"/>
<dbReference type="PANTHER" id="PTHR11705:SF153">
    <property type="entry name" value="ZINC CARBOXYPEPTIDASE A 1-LIKE PROTEIN"/>
    <property type="match status" value="1"/>
</dbReference>
<dbReference type="PANTHER" id="PTHR11705">
    <property type="entry name" value="PROTEASE FAMILY M14 CARBOXYPEPTIDASE A,B"/>
    <property type="match status" value="1"/>
</dbReference>
<name>A0A401SIC0_CHIPU</name>